<dbReference type="EMBL" id="LCMQ01000047">
    <property type="protein sequence ID" value="KKU39039.1"/>
    <property type="molecule type" value="Genomic_DNA"/>
</dbReference>
<reference evidence="2 3" key="1">
    <citation type="journal article" date="2015" name="Nature">
        <title>rRNA introns, odd ribosomes, and small enigmatic genomes across a large radiation of phyla.</title>
        <authorList>
            <person name="Brown C.T."/>
            <person name="Hug L.A."/>
            <person name="Thomas B.C."/>
            <person name="Sharon I."/>
            <person name="Castelle C.J."/>
            <person name="Singh A."/>
            <person name="Wilkins M.J."/>
            <person name="Williams K.H."/>
            <person name="Banfield J.F."/>
        </authorList>
    </citation>
    <scope>NUCLEOTIDE SEQUENCE [LARGE SCALE GENOMIC DNA]</scope>
</reference>
<dbReference type="AlphaFoldDB" id="A0A0G1Q1Z7"/>
<proteinExistence type="predicted"/>
<evidence type="ECO:0000256" key="1">
    <source>
        <dbReference type="SAM" id="Phobius"/>
    </source>
</evidence>
<gene>
    <name evidence="2" type="ORF">UX55_C0047G0010</name>
</gene>
<keyword evidence="1" id="KW-0472">Membrane</keyword>
<feature type="transmembrane region" description="Helical" evidence="1">
    <location>
        <begin position="6"/>
        <end position="29"/>
    </location>
</feature>
<organism evidence="2 3">
    <name type="scientific">Candidatus Azambacteria bacterium GW2011_GWE2_46_45</name>
    <dbReference type="NCBI Taxonomy" id="1618625"/>
    <lineage>
        <taxon>Bacteria</taxon>
        <taxon>Candidatus Azamiibacteriota</taxon>
    </lineage>
</organism>
<keyword evidence="1" id="KW-1133">Transmembrane helix</keyword>
<accession>A0A0G1Q1Z7</accession>
<protein>
    <submittedName>
        <fullName evidence="2">Uncharacterized protein</fullName>
    </submittedName>
</protein>
<sequence length="184" mass="20863">MSKDTIEIIFTIIQGLSSVILAFLTFFYLKEVARTRKMTEKVLELEWTTDLEVDLSISHYIPDLTARKIHIPYNLTVSSTGKLPVDLLGGQLIIKLGEETTTHDIRAVKKLGSSTVQSFTLSIPRNETEIALVSQLNTGAIIQWESPLPQIGAEIKLEYKDGLTDEARSKGFKYRYEFNKWINL</sequence>
<name>A0A0G1Q1Z7_9BACT</name>
<evidence type="ECO:0000313" key="2">
    <source>
        <dbReference type="EMBL" id="KKU39039.1"/>
    </source>
</evidence>
<evidence type="ECO:0000313" key="3">
    <source>
        <dbReference type="Proteomes" id="UP000034202"/>
    </source>
</evidence>
<comment type="caution">
    <text evidence="2">The sequence shown here is derived from an EMBL/GenBank/DDBJ whole genome shotgun (WGS) entry which is preliminary data.</text>
</comment>
<keyword evidence="1" id="KW-0812">Transmembrane</keyword>
<dbReference type="Proteomes" id="UP000034202">
    <property type="component" value="Unassembled WGS sequence"/>
</dbReference>